<evidence type="ECO:0000313" key="2">
    <source>
        <dbReference type="Proteomes" id="UP001148737"/>
    </source>
</evidence>
<protein>
    <submittedName>
        <fullName evidence="1">Uncharacterized protein</fullName>
    </submittedName>
</protein>
<gene>
    <name evidence="1" type="ORF">NLG97_g3405</name>
</gene>
<keyword evidence="2" id="KW-1185">Reference proteome</keyword>
<sequence>MSSSWLSRLPHELLVQVAQQLPQSTRASLVGTCKDLFVRLQPILYRDITVTWAQDKPPRLASVLRTLLGNRKLAGYTKSLSFDGDFAHKGSRARIQNLDKLDSTSVSVDQVHEFLESVDMLCYDAPFAPISYLATHVYDGKAGSMVALLMALVPNIEMLHIGPMFASDMNKLGLLPNYHRLKRIVVSSHIRDERQYRNILSFFYLPNIVQLSVPGYNGPHPESVHRFLEKLPPNLENLIITLDLEDGEDYMWERDCHFGYHGAGSDTDDMMMIPYIISGLETLDRTQMPKLQTILLDWYKEEVNEEYDAAFARFKESIGIEVKWVGEAAEEGLDSLEQGSRIRVTLSQDLNATPESGWDTPSEDDDGPFGRHRQASDDSNDPRDFD</sequence>
<name>A0ACC1QY93_9HYPO</name>
<dbReference type="EMBL" id="JANAKD010000282">
    <property type="protein sequence ID" value="KAJ3495424.1"/>
    <property type="molecule type" value="Genomic_DNA"/>
</dbReference>
<accession>A0ACC1QY93</accession>
<comment type="caution">
    <text evidence="1">The sequence shown here is derived from an EMBL/GenBank/DDBJ whole genome shotgun (WGS) entry which is preliminary data.</text>
</comment>
<reference evidence="1" key="1">
    <citation type="submission" date="2022-07" db="EMBL/GenBank/DDBJ databases">
        <title>Genome Sequence of Lecanicillium saksenae.</title>
        <authorList>
            <person name="Buettner E."/>
        </authorList>
    </citation>
    <scope>NUCLEOTIDE SEQUENCE</scope>
    <source>
        <strain evidence="1">VT-O1</strain>
    </source>
</reference>
<proteinExistence type="predicted"/>
<organism evidence="1 2">
    <name type="scientific">Lecanicillium saksenae</name>
    <dbReference type="NCBI Taxonomy" id="468837"/>
    <lineage>
        <taxon>Eukaryota</taxon>
        <taxon>Fungi</taxon>
        <taxon>Dikarya</taxon>
        <taxon>Ascomycota</taxon>
        <taxon>Pezizomycotina</taxon>
        <taxon>Sordariomycetes</taxon>
        <taxon>Hypocreomycetidae</taxon>
        <taxon>Hypocreales</taxon>
        <taxon>Cordycipitaceae</taxon>
        <taxon>Lecanicillium</taxon>
    </lineage>
</organism>
<evidence type="ECO:0000313" key="1">
    <source>
        <dbReference type="EMBL" id="KAJ3495424.1"/>
    </source>
</evidence>
<dbReference type="Proteomes" id="UP001148737">
    <property type="component" value="Unassembled WGS sequence"/>
</dbReference>